<accession>A0A4Q1RD66</accession>
<comment type="caution">
    <text evidence="1">The sequence shown here is derived from an EMBL/GenBank/DDBJ whole genome shotgun (WGS) entry which is preliminary data.</text>
</comment>
<evidence type="ECO:0000313" key="2">
    <source>
        <dbReference type="Proteomes" id="UP000290106"/>
    </source>
</evidence>
<keyword evidence="2" id="KW-1185">Reference proteome</keyword>
<protein>
    <submittedName>
        <fullName evidence="1">DUF3841 domain-containing protein</fullName>
    </submittedName>
</protein>
<dbReference type="InterPro" id="IPR024211">
    <property type="entry name" value="DUF3841"/>
</dbReference>
<reference evidence="1 2" key="1">
    <citation type="submission" date="2019-01" db="EMBL/GenBank/DDBJ databases">
        <title>Blautia sp. nov. KGMB01111 isolated human feces.</title>
        <authorList>
            <person name="Park J.-E."/>
            <person name="Kim J.-S."/>
            <person name="Park S.-H."/>
        </authorList>
    </citation>
    <scope>NUCLEOTIDE SEQUENCE [LARGE SCALE GENOMIC DNA]</scope>
    <source>
        <strain evidence="1 2">KGMB01111</strain>
    </source>
</reference>
<evidence type="ECO:0000313" key="1">
    <source>
        <dbReference type="EMBL" id="RXS72531.1"/>
    </source>
</evidence>
<dbReference type="AlphaFoldDB" id="A0A4Q1RD66"/>
<name>A0A4Q1RD66_9FIRM</name>
<sequence>MTEKNTLNIWAIMKKTTYKKLKEGNKVYCSIEDTPWGKTEASVAGYQFVSKYMTRHARQFAPMPSTVPFLAWVSFMGESTHPDKESDFFRRENDDMVYVPLTVPRQKVLLSDATAWVSIMYGDYFAMSSDPDTIDAEINGFSNIDETRKKERIQSSWNAAFQIKPWDFQIKPWDFTAGCLWEICPEMLRTEISASSE</sequence>
<proteinExistence type="predicted"/>
<dbReference type="RefSeq" id="WP_129259649.1">
    <property type="nucleotide sequence ID" value="NZ_SDKC01000002.1"/>
</dbReference>
<dbReference type="Pfam" id="PF12952">
    <property type="entry name" value="DUF3841"/>
    <property type="match status" value="1"/>
</dbReference>
<gene>
    <name evidence="1" type="ORF">ETP43_16245</name>
</gene>
<dbReference type="EMBL" id="SDKC01000002">
    <property type="protein sequence ID" value="RXS72531.1"/>
    <property type="molecule type" value="Genomic_DNA"/>
</dbReference>
<organism evidence="1 2">
    <name type="scientific">Blautia faecicola</name>
    <dbReference type="NCBI Taxonomy" id="2509240"/>
    <lineage>
        <taxon>Bacteria</taxon>
        <taxon>Bacillati</taxon>
        <taxon>Bacillota</taxon>
        <taxon>Clostridia</taxon>
        <taxon>Lachnospirales</taxon>
        <taxon>Lachnospiraceae</taxon>
        <taxon>Blautia</taxon>
    </lineage>
</organism>
<dbReference type="Proteomes" id="UP000290106">
    <property type="component" value="Unassembled WGS sequence"/>
</dbReference>